<feature type="domain" description="Glutaredoxin" evidence="3">
    <location>
        <begin position="494"/>
        <end position="557"/>
    </location>
</feature>
<dbReference type="Gene3D" id="3.40.30.10">
    <property type="entry name" value="Glutaredoxin"/>
    <property type="match status" value="4"/>
</dbReference>
<dbReference type="AlphaFoldDB" id="A0A2T9YX30"/>
<dbReference type="STRING" id="133385.A0A2T9YX30"/>
<dbReference type="GO" id="GO:0015038">
    <property type="term" value="F:glutathione disulfide oxidoreductase activity"/>
    <property type="evidence" value="ECO:0007669"/>
    <property type="project" value="TreeGrafter"/>
</dbReference>
<comment type="caution">
    <text evidence="4">The sequence shown here is derived from an EMBL/GenBank/DDBJ whole genome shotgun (WGS) entry which is preliminary data.</text>
</comment>
<evidence type="ECO:0000259" key="3">
    <source>
        <dbReference type="Pfam" id="PF00462"/>
    </source>
</evidence>
<dbReference type="EMBL" id="MBFR01000022">
    <property type="protein sequence ID" value="PVU96887.1"/>
    <property type="molecule type" value="Genomic_DNA"/>
</dbReference>
<evidence type="ECO:0000256" key="1">
    <source>
        <dbReference type="ARBA" id="ARBA00023157"/>
    </source>
</evidence>
<feature type="domain" description="Glutaredoxin" evidence="3">
    <location>
        <begin position="600"/>
        <end position="661"/>
    </location>
</feature>
<dbReference type="InterPro" id="IPR014025">
    <property type="entry name" value="Glutaredoxin_subgr"/>
</dbReference>
<reference evidence="4 5" key="1">
    <citation type="journal article" date="2018" name="MBio">
        <title>Comparative Genomics Reveals the Core Gene Toolbox for the Fungus-Insect Symbiosis.</title>
        <authorList>
            <person name="Wang Y."/>
            <person name="Stata M."/>
            <person name="Wang W."/>
            <person name="Stajich J.E."/>
            <person name="White M.M."/>
            <person name="Moncalvo J.M."/>
        </authorList>
    </citation>
    <scope>NUCLEOTIDE SEQUENCE [LARGE SCALE GENOMIC DNA]</scope>
    <source>
        <strain evidence="4 5">SWE-8-4</strain>
    </source>
</reference>
<evidence type="ECO:0000256" key="2">
    <source>
        <dbReference type="ARBA" id="ARBA00023284"/>
    </source>
</evidence>
<dbReference type="GO" id="GO:0005737">
    <property type="term" value="C:cytoplasm"/>
    <property type="evidence" value="ECO:0007669"/>
    <property type="project" value="TreeGrafter"/>
</dbReference>
<dbReference type="CDD" id="cd03419">
    <property type="entry name" value="GRX_GRXh_1_2_like"/>
    <property type="match status" value="2"/>
</dbReference>
<gene>
    <name evidence="4" type="ORF">BB561_000905</name>
</gene>
<dbReference type="SUPFAM" id="SSF52833">
    <property type="entry name" value="Thioredoxin-like"/>
    <property type="match status" value="3"/>
</dbReference>
<dbReference type="PROSITE" id="PS00195">
    <property type="entry name" value="GLUTAREDOXIN_1"/>
    <property type="match status" value="2"/>
</dbReference>
<keyword evidence="1" id="KW-1015">Disulfide bond</keyword>
<evidence type="ECO:0000313" key="5">
    <source>
        <dbReference type="Proteomes" id="UP000245383"/>
    </source>
</evidence>
<dbReference type="Pfam" id="PF00462">
    <property type="entry name" value="Glutaredoxin"/>
    <property type="match status" value="2"/>
</dbReference>
<proteinExistence type="predicted"/>
<name>A0A2T9YX30_9FUNG</name>
<dbReference type="InterPro" id="IPR002109">
    <property type="entry name" value="Glutaredoxin"/>
</dbReference>
<sequence length="683" mass="77073">MYLRSITKKIIDGGPDFTYQQKLYDLAKSDLDLTSSKERVYLFGEPGSNSVNSIKNILDNYEEVGLIYSMVDSTPYAKRLTHILNKDSPKYNDAFVVLDNQVLGDFTHVSYLNSLEILQETIRYNKLQLNSAQDDQKPAMKLTSKKTADLSTEIENKIKAALKSNGLVAVSSQNSYLSSEFLLIAKKLQSSYNYEYSAHKIDNTVDGDILNSKIYGDIYIPSAFFNNKVYLIDDFVANYNAGKFDSFIFKDSTSTTHSGKNVVDDFINKNTVALFISSDDSNSSSISELFDYYKTAYGLKFNTLARGSKDADFSDILKNLSLKSSDKQTFPSLFVGSEFVGDYKKILKLHYNSNLLSFFQKAKALDQTLLDRAVVTAEKNLESTITNNKFVVISKENDDLDKSILNKIAENFGRQQLASIYLKEKPHSFPIRYLFDKLSIPQKLPILFIDGKIVANGKDNLKKMVKENSLFSSMEKSIVYNKKKLEDLISSSQVMVFSKTYCPFCRKAKTILNLNSINFEVLEIDLLPNPIEIKEHLVEISKGHDTFPSIFVNNKSIGGSSDLEELIKQGKLHEMLNIPKPKSGPPTKQDIIEMINQNKIMMFSKTYCPYCQKAKTILKKNNISFKAFEADLQPNSNEIKMWLAEISAGQTTFPNIFIHGKNIGGSSDLEGLSDSGQLLKMIY</sequence>
<evidence type="ECO:0000313" key="4">
    <source>
        <dbReference type="EMBL" id="PVU96887.1"/>
    </source>
</evidence>
<accession>A0A2T9YX30</accession>
<dbReference type="PROSITE" id="PS51354">
    <property type="entry name" value="GLUTAREDOXIN_2"/>
    <property type="match status" value="3"/>
</dbReference>
<dbReference type="OrthoDB" id="418495at2759"/>
<keyword evidence="5" id="KW-1185">Reference proteome</keyword>
<dbReference type="PANTHER" id="PTHR45694">
    <property type="entry name" value="GLUTAREDOXIN 2"/>
    <property type="match status" value="1"/>
</dbReference>
<protein>
    <recommendedName>
        <fullName evidence="3">Glutaredoxin domain-containing protein</fullName>
    </recommendedName>
</protein>
<dbReference type="GO" id="GO:0034599">
    <property type="term" value="P:cellular response to oxidative stress"/>
    <property type="evidence" value="ECO:0007669"/>
    <property type="project" value="TreeGrafter"/>
</dbReference>
<dbReference type="Proteomes" id="UP000245383">
    <property type="component" value="Unassembled WGS sequence"/>
</dbReference>
<dbReference type="InterPro" id="IPR011767">
    <property type="entry name" value="GLR_AS"/>
</dbReference>
<dbReference type="PANTHER" id="PTHR45694:SF18">
    <property type="entry name" value="GLUTAREDOXIN-1-RELATED"/>
    <property type="match status" value="1"/>
</dbReference>
<dbReference type="InterPro" id="IPR036249">
    <property type="entry name" value="Thioredoxin-like_sf"/>
</dbReference>
<keyword evidence="2" id="KW-0676">Redox-active center</keyword>
<dbReference type="PRINTS" id="PR00160">
    <property type="entry name" value="GLUTAREDOXIN"/>
</dbReference>
<organism evidence="4 5">
    <name type="scientific">Smittium simulii</name>
    <dbReference type="NCBI Taxonomy" id="133385"/>
    <lineage>
        <taxon>Eukaryota</taxon>
        <taxon>Fungi</taxon>
        <taxon>Fungi incertae sedis</taxon>
        <taxon>Zoopagomycota</taxon>
        <taxon>Kickxellomycotina</taxon>
        <taxon>Harpellomycetes</taxon>
        <taxon>Harpellales</taxon>
        <taxon>Legeriomycetaceae</taxon>
        <taxon>Smittium</taxon>
    </lineage>
</organism>